<dbReference type="EMBL" id="CP159279">
    <property type="protein sequence ID" value="XCH09968.1"/>
    <property type="molecule type" value="Genomic_DNA"/>
</dbReference>
<proteinExistence type="predicted"/>
<dbReference type="PROSITE" id="PS51257">
    <property type="entry name" value="PROKAR_LIPOPROTEIN"/>
    <property type="match status" value="1"/>
</dbReference>
<sequence>MPVTRNVAWDRRLESFKGRDTVDYVLTAASMASACAACRAPLEPGEPLSLLVNVTESTGPDGTNYVTFTDCVCHRGCSGPGLSVQRGRWAPSELTPVAARLVLTHRSVNGEERLVPVLAYTLVPVVTFRENDGDLTSALVSVLLFHGFQLALSPDLGDILEGATATSASCSFAVTPQGLITLSIRGKNLFRDQLRTEQPADALWLEAARGGHVLVISGDNLIITPNGLDLRHAAAQGTLVIGTVPVHA</sequence>
<reference evidence="1" key="1">
    <citation type="submission" date="2024-06" db="EMBL/GenBank/DDBJ databases">
        <title>Biodegradation of dimethachlon by Arthrobacter sp. K5: mechanistic insights and ecological implications.</title>
        <authorList>
            <person name="Hu S."/>
            <person name="Lu P."/>
        </authorList>
    </citation>
    <scope>NUCLEOTIDE SEQUENCE</scope>
    <source>
        <strain evidence="1">K5</strain>
    </source>
</reference>
<dbReference type="AlphaFoldDB" id="A0AAU8EMP2"/>
<protein>
    <submittedName>
        <fullName evidence="1">Uncharacterized protein</fullName>
    </submittedName>
</protein>
<evidence type="ECO:0000313" key="1">
    <source>
        <dbReference type="EMBL" id="XCH09968.1"/>
    </source>
</evidence>
<gene>
    <name evidence="1" type="ORF">ABRP34_14065</name>
</gene>
<name>A0AAU8EMP2_9MICC</name>
<accession>A0AAU8EMP2</accession>
<organism evidence="1">
    <name type="scientific">Arthrobacter sp. K5</name>
    <dbReference type="NCBI Taxonomy" id="2839623"/>
    <lineage>
        <taxon>Bacteria</taxon>
        <taxon>Bacillati</taxon>
        <taxon>Actinomycetota</taxon>
        <taxon>Actinomycetes</taxon>
        <taxon>Micrococcales</taxon>
        <taxon>Micrococcaceae</taxon>
        <taxon>Arthrobacter</taxon>
    </lineage>
</organism>
<dbReference type="RefSeq" id="WP_353710641.1">
    <property type="nucleotide sequence ID" value="NZ_CP159279.1"/>
</dbReference>